<evidence type="ECO:0000313" key="1">
    <source>
        <dbReference type="EMBL" id="OGM88764.1"/>
    </source>
</evidence>
<protein>
    <submittedName>
        <fullName evidence="1">Uncharacterized protein</fullName>
    </submittedName>
</protein>
<name>A0A1F8DJH1_9BACT</name>
<accession>A0A1F8DJH1</accession>
<dbReference type="Proteomes" id="UP000177596">
    <property type="component" value="Unassembled WGS sequence"/>
</dbReference>
<dbReference type="EMBL" id="MGIL01000005">
    <property type="protein sequence ID" value="OGM88764.1"/>
    <property type="molecule type" value="Genomic_DNA"/>
</dbReference>
<evidence type="ECO:0000313" key="2">
    <source>
        <dbReference type="Proteomes" id="UP000177596"/>
    </source>
</evidence>
<organism evidence="1 2">
    <name type="scientific">Candidatus Woesebacteria bacterium RIFOXYD1_FULL_43_18</name>
    <dbReference type="NCBI Taxonomy" id="1802551"/>
    <lineage>
        <taxon>Bacteria</taxon>
        <taxon>Candidatus Woeseibacteriota</taxon>
    </lineage>
</organism>
<proteinExistence type="predicted"/>
<comment type="caution">
    <text evidence="1">The sequence shown here is derived from an EMBL/GenBank/DDBJ whole genome shotgun (WGS) entry which is preliminary data.</text>
</comment>
<dbReference type="Gene3D" id="3.40.630.30">
    <property type="match status" value="1"/>
</dbReference>
<dbReference type="AlphaFoldDB" id="A0A1F8DJH1"/>
<reference evidence="1 2" key="1">
    <citation type="journal article" date="2016" name="Nat. Commun.">
        <title>Thousands of microbial genomes shed light on interconnected biogeochemical processes in an aquifer system.</title>
        <authorList>
            <person name="Anantharaman K."/>
            <person name="Brown C.T."/>
            <person name="Hug L.A."/>
            <person name="Sharon I."/>
            <person name="Castelle C.J."/>
            <person name="Probst A.J."/>
            <person name="Thomas B.C."/>
            <person name="Singh A."/>
            <person name="Wilkins M.J."/>
            <person name="Karaoz U."/>
            <person name="Brodie E.L."/>
            <person name="Williams K.H."/>
            <person name="Hubbard S.S."/>
            <person name="Banfield J.F."/>
        </authorList>
    </citation>
    <scope>NUCLEOTIDE SEQUENCE [LARGE SCALE GENOMIC DNA]</scope>
</reference>
<sequence length="240" mass="26802">MYLIEKEAEPDRLVNLFGVKECLDPNFISMGIAKTEQDKEGRLKVVTERYLDPKISYILPTDLNEQGLYVDEYEQYSIPLVAKIGCDVVGSLRLIPNIPNCIGLPINNEPKILIDGAWKQHVLGASYELSQFANSMSHRKDNRIAIGLIKAYMGIVDTMRQYTSVAIIDDRVAAILNGPYSGFNLPKIGPSVYYLGSASTPVYININDGRQNSRLNGHPELADFLSGRKNISGFEWYIGP</sequence>
<gene>
    <name evidence="1" type="ORF">A2573_01135</name>
</gene>